<name>A0AAN5C9W3_9BILA</name>
<feature type="non-terminal residue" evidence="2">
    <location>
        <position position="249"/>
    </location>
</feature>
<feature type="transmembrane region" description="Helical" evidence="1">
    <location>
        <begin position="19"/>
        <end position="41"/>
    </location>
</feature>
<dbReference type="AlphaFoldDB" id="A0AAN5C9W3"/>
<feature type="transmembrane region" description="Helical" evidence="1">
    <location>
        <begin position="138"/>
        <end position="158"/>
    </location>
</feature>
<evidence type="ECO:0008006" key="4">
    <source>
        <dbReference type="Google" id="ProtNLM"/>
    </source>
</evidence>
<reference evidence="3" key="1">
    <citation type="submission" date="2022-10" db="EMBL/GenBank/DDBJ databases">
        <title>Genome assembly of Pristionchus species.</title>
        <authorList>
            <person name="Yoshida K."/>
            <person name="Sommer R.J."/>
        </authorList>
    </citation>
    <scope>NUCLEOTIDE SEQUENCE [LARGE SCALE GENOMIC DNA]</scope>
    <source>
        <strain evidence="3">RS5460</strain>
    </source>
</reference>
<gene>
    <name evidence="2" type="ORF">PMAYCL1PPCAC_04474</name>
</gene>
<keyword evidence="1" id="KW-1133">Transmembrane helix</keyword>
<dbReference type="Proteomes" id="UP001328107">
    <property type="component" value="Unassembled WGS sequence"/>
</dbReference>
<feature type="transmembrane region" description="Helical" evidence="1">
    <location>
        <begin position="188"/>
        <end position="209"/>
    </location>
</feature>
<feature type="transmembrane region" description="Helical" evidence="1">
    <location>
        <begin position="96"/>
        <end position="126"/>
    </location>
</feature>
<sequence>FKVTHHSQEYLAVLKTFDIINVVAIIFIGLATFPLALFVYYKILTTPPFKSNYTFRLIAIAGVVDFLVYLSDLIFLQCSTYPSLNWFFDFLNETGLSRFVAISGFTLFFLQILLSLAVAINRLLFLVKRQLLQMHGRLIFFASIGVSAVLSVICSVITHPRNFNYARTYVGAGEYAHSPDSGELPSNLGYTLLSLFVSSAVFLVTISLARSIFAYRRQISLGGGGSVEKGLIVVAISNFVNYILFVGAM</sequence>
<keyword evidence="1" id="KW-0812">Transmembrane</keyword>
<evidence type="ECO:0000313" key="3">
    <source>
        <dbReference type="Proteomes" id="UP001328107"/>
    </source>
</evidence>
<keyword evidence="1" id="KW-0472">Membrane</keyword>
<feature type="transmembrane region" description="Helical" evidence="1">
    <location>
        <begin position="230"/>
        <end position="248"/>
    </location>
</feature>
<evidence type="ECO:0000256" key="1">
    <source>
        <dbReference type="SAM" id="Phobius"/>
    </source>
</evidence>
<accession>A0AAN5C9W3</accession>
<proteinExistence type="predicted"/>
<organism evidence="2 3">
    <name type="scientific">Pristionchus mayeri</name>
    <dbReference type="NCBI Taxonomy" id="1317129"/>
    <lineage>
        <taxon>Eukaryota</taxon>
        <taxon>Metazoa</taxon>
        <taxon>Ecdysozoa</taxon>
        <taxon>Nematoda</taxon>
        <taxon>Chromadorea</taxon>
        <taxon>Rhabditida</taxon>
        <taxon>Rhabditina</taxon>
        <taxon>Diplogasteromorpha</taxon>
        <taxon>Diplogasteroidea</taxon>
        <taxon>Neodiplogasteridae</taxon>
        <taxon>Pristionchus</taxon>
    </lineage>
</organism>
<feature type="transmembrane region" description="Helical" evidence="1">
    <location>
        <begin position="53"/>
        <end position="76"/>
    </location>
</feature>
<comment type="caution">
    <text evidence="2">The sequence shown here is derived from an EMBL/GenBank/DDBJ whole genome shotgun (WGS) entry which is preliminary data.</text>
</comment>
<protein>
    <recommendedName>
        <fullName evidence="4">G protein-coupled receptor</fullName>
    </recommendedName>
</protein>
<keyword evidence="3" id="KW-1185">Reference proteome</keyword>
<feature type="non-terminal residue" evidence="2">
    <location>
        <position position="1"/>
    </location>
</feature>
<evidence type="ECO:0000313" key="2">
    <source>
        <dbReference type="EMBL" id="GMR34279.1"/>
    </source>
</evidence>
<dbReference type="EMBL" id="BTRK01000002">
    <property type="protein sequence ID" value="GMR34279.1"/>
    <property type="molecule type" value="Genomic_DNA"/>
</dbReference>